<dbReference type="EMBL" id="EF084466">
    <property type="protein sequence ID" value="ABK23784.1"/>
    <property type="molecule type" value="mRNA"/>
</dbReference>
<dbReference type="SMART" id="SM00360">
    <property type="entry name" value="RRM"/>
    <property type="match status" value="1"/>
</dbReference>
<dbReference type="InterPro" id="IPR012677">
    <property type="entry name" value="Nucleotide-bd_a/b_plait_sf"/>
</dbReference>
<evidence type="ECO:0000256" key="3">
    <source>
        <dbReference type="ARBA" id="ARBA00023242"/>
    </source>
</evidence>
<dbReference type="SUPFAM" id="SSF54928">
    <property type="entry name" value="RNA-binding domain, RBD"/>
    <property type="match status" value="1"/>
</dbReference>
<evidence type="ECO:0000259" key="5">
    <source>
        <dbReference type="PROSITE" id="PS50102"/>
    </source>
</evidence>
<protein>
    <recommendedName>
        <fullName evidence="5">RRM domain-containing protein</fullName>
    </recommendedName>
</protein>
<dbReference type="OMA" id="FYEKQMK"/>
<accession>A9NT23</accession>
<dbReference type="PROSITE" id="PS50102">
    <property type="entry name" value="RRM"/>
    <property type="match status" value="1"/>
</dbReference>
<dbReference type="InterPro" id="IPR000504">
    <property type="entry name" value="RRM_dom"/>
</dbReference>
<evidence type="ECO:0000256" key="1">
    <source>
        <dbReference type="ARBA" id="ARBA00004604"/>
    </source>
</evidence>
<sequence length="215" mass="24953">MGNRAKKKTKEAAGVDDFLPLEGNNVNQVQSVPIKKQAQEKDPIFSAKKKPTVLYIGHIPHGFFEDQMRGFFSQFGAIKRLRISRNRKTGKSKHYGFIEFESPAVAEIVADCMHNYLLFEHILKVQLVPPEKIHPQLWNGSNRKFKPLKWQRIQMKHHNRERTAKEQDHLMKAILKKDAKRRKKIEAAGIEYDYPDITDGLPPVPKKIKFSDDQE</sequence>
<keyword evidence="2 4" id="KW-0694">RNA-binding</keyword>
<dbReference type="GO" id="GO:0005730">
    <property type="term" value="C:nucleolus"/>
    <property type="evidence" value="ECO:0007669"/>
    <property type="project" value="UniProtKB-SubCell"/>
</dbReference>
<proteinExistence type="evidence at transcript level"/>
<evidence type="ECO:0000256" key="2">
    <source>
        <dbReference type="ARBA" id="ARBA00022884"/>
    </source>
</evidence>
<feature type="domain" description="RRM" evidence="5">
    <location>
        <begin position="52"/>
        <end position="130"/>
    </location>
</feature>
<name>A9NT23_PICSI</name>
<dbReference type="CDD" id="cd12307">
    <property type="entry name" value="RRM_NIFK_like"/>
    <property type="match status" value="1"/>
</dbReference>
<dbReference type="Gene3D" id="3.30.70.330">
    <property type="match status" value="1"/>
</dbReference>
<dbReference type="Pfam" id="PF00076">
    <property type="entry name" value="RRM_1"/>
    <property type="match status" value="1"/>
</dbReference>
<evidence type="ECO:0000256" key="4">
    <source>
        <dbReference type="PROSITE-ProRule" id="PRU00176"/>
    </source>
</evidence>
<dbReference type="GO" id="GO:0003723">
    <property type="term" value="F:RNA binding"/>
    <property type="evidence" value="ECO:0007669"/>
    <property type="project" value="UniProtKB-UniRule"/>
</dbReference>
<dbReference type="InterPro" id="IPR035979">
    <property type="entry name" value="RBD_domain_sf"/>
</dbReference>
<reference evidence="6" key="1">
    <citation type="journal article" date="2008" name="BMC Genomics">
        <title>A conifer genomics resource of 200,000 spruce (Picea spp.) ESTs and 6,464 high-quality, sequence-finished full-length cDNAs for Sitka spruce (Picea sitchensis).</title>
        <authorList>
            <person name="Ralph S.G."/>
            <person name="Chun H.J."/>
            <person name="Kolosova N."/>
            <person name="Cooper D."/>
            <person name="Oddy C."/>
            <person name="Ritland C.E."/>
            <person name="Kirkpatrick R."/>
            <person name="Moore R."/>
            <person name="Barber S."/>
            <person name="Holt R.A."/>
            <person name="Jones S.J."/>
            <person name="Marra M.A."/>
            <person name="Douglas C.J."/>
            <person name="Ritland K."/>
            <person name="Bohlmann J."/>
        </authorList>
    </citation>
    <scope>NUCLEOTIDE SEQUENCE</scope>
    <source>
        <tissue evidence="6">Green portion of the leader tissue</tissue>
    </source>
</reference>
<dbReference type="AlphaFoldDB" id="A9NT23"/>
<evidence type="ECO:0000313" key="6">
    <source>
        <dbReference type="EMBL" id="ABK23784.1"/>
    </source>
</evidence>
<organism evidence="6">
    <name type="scientific">Picea sitchensis</name>
    <name type="common">Sitka spruce</name>
    <name type="synonym">Pinus sitchensis</name>
    <dbReference type="NCBI Taxonomy" id="3332"/>
    <lineage>
        <taxon>Eukaryota</taxon>
        <taxon>Viridiplantae</taxon>
        <taxon>Streptophyta</taxon>
        <taxon>Embryophyta</taxon>
        <taxon>Tracheophyta</taxon>
        <taxon>Spermatophyta</taxon>
        <taxon>Pinopsida</taxon>
        <taxon>Pinidae</taxon>
        <taxon>Conifers I</taxon>
        <taxon>Pinales</taxon>
        <taxon>Pinaceae</taxon>
        <taxon>Picea</taxon>
    </lineage>
</organism>
<keyword evidence="3" id="KW-0539">Nucleus</keyword>
<comment type="subcellular location">
    <subcellularLocation>
        <location evidence="1">Nucleus</location>
        <location evidence="1">Nucleolus</location>
    </subcellularLocation>
</comment>
<dbReference type="PANTHER" id="PTHR46754">
    <property type="entry name" value="MKI67 FHA DOMAIN-INTERACTING NUCLEOLAR PHOSPHOPROTEIN"/>
    <property type="match status" value="1"/>
</dbReference>